<dbReference type="PANTHER" id="PTHR30614">
    <property type="entry name" value="MEMBRANE COMPONENT OF AMINO ACID ABC TRANSPORTER"/>
    <property type="match status" value="1"/>
</dbReference>
<dbReference type="AlphaFoldDB" id="A0A2X4W424"/>
<dbReference type="RefSeq" id="WP_066135990.1">
    <property type="nucleotide sequence ID" value="NZ_CBCSGM010000001.1"/>
</dbReference>
<evidence type="ECO:0000256" key="2">
    <source>
        <dbReference type="ARBA" id="ARBA00022448"/>
    </source>
</evidence>
<dbReference type="SUPFAM" id="SSF161098">
    <property type="entry name" value="MetI-like"/>
    <property type="match status" value="1"/>
</dbReference>
<dbReference type="Proteomes" id="UP000249134">
    <property type="component" value="Chromosome 1"/>
</dbReference>
<dbReference type="Gene3D" id="1.10.3720.10">
    <property type="entry name" value="MetI-like"/>
    <property type="match status" value="1"/>
</dbReference>
<dbReference type="GO" id="GO:0022857">
    <property type="term" value="F:transmembrane transporter activity"/>
    <property type="evidence" value="ECO:0007669"/>
    <property type="project" value="InterPro"/>
</dbReference>
<dbReference type="GO" id="GO:0043190">
    <property type="term" value="C:ATP-binding cassette (ABC) transporter complex"/>
    <property type="evidence" value="ECO:0007669"/>
    <property type="project" value="InterPro"/>
</dbReference>
<dbReference type="PROSITE" id="PS50928">
    <property type="entry name" value="ABC_TM1"/>
    <property type="match status" value="1"/>
</dbReference>
<comment type="similarity">
    <text evidence="8">Belongs to the binding-protein-dependent transport system permease family.</text>
</comment>
<dbReference type="EMBL" id="LS483476">
    <property type="protein sequence ID" value="SQI53682.1"/>
    <property type="molecule type" value="Genomic_DNA"/>
</dbReference>
<evidence type="ECO:0000259" key="9">
    <source>
        <dbReference type="PROSITE" id="PS50928"/>
    </source>
</evidence>
<feature type="transmembrane region" description="Helical" evidence="8">
    <location>
        <begin position="67"/>
        <end position="89"/>
    </location>
</feature>
<organism evidence="10 11">
    <name type="scientific">Lederbergia lenta</name>
    <name type="common">Bacillus lentus</name>
    <dbReference type="NCBI Taxonomy" id="1467"/>
    <lineage>
        <taxon>Bacteria</taxon>
        <taxon>Bacillati</taxon>
        <taxon>Bacillota</taxon>
        <taxon>Bacilli</taxon>
        <taxon>Bacillales</taxon>
        <taxon>Bacillaceae</taxon>
        <taxon>Lederbergia</taxon>
    </lineage>
</organism>
<dbReference type="GO" id="GO:0006865">
    <property type="term" value="P:amino acid transport"/>
    <property type="evidence" value="ECO:0007669"/>
    <property type="project" value="UniProtKB-KW"/>
</dbReference>
<dbReference type="InterPro" id="IPR000515">
    <property type="entry name" value="MetI-like"/>
</dbReference>
<feature type="transmembrane region" description="Helical" evidence="8">
    <location>
        <begin position="201"/>
        <end position="220"/>
    </location>
</feature>
<name>A0A2X4W424_LEDLE</name>
<dbReference type="KEGG" id="blen:NCTC4824_01033"/>
<accession>A0A2X4W424</accession>
<evidence type="ECO:0000256" key="5">
    <source>
        <dbReference type="ARBA" id="ARBA00022970"/>
    </source>
</evidence>
<dbReference type="InterPro" id="IPR010065">
    <property type="entry name" value="AA_ABC_transptr_permease_3TM"/>
</dbReference>
<keyword evidence="7 8" id="KW-0472">Membrane</keyword>
<reference evidence="10 11" key="1">
    <citation type="submission" date="2018-06" db="EMBL/GenBank/DDBJ databases">
        <authorList>
            <consortium name="Pathogen Informatics"/>
            <person name="Doyle S."/>
        </authorList>
    </citation>
    <scope>NUCLEOTIDE SEQUENCE [LARGE SCALE GENOMIC DNA]</scope>
    <source>
        <strain evidence="10 11">NCTC4824</strain>
    </source>
</reference>
<keyword evidence="5" id="KW-0029">Amino-acid transport</keyword>
<keyword evidence="11" id="KW-1185">Reference proteome</keyword>
<dbReference type="CDD" id="cd06261">
    <property type="entry name" value="TM_PBP2"/>
    <property type="match status" value="1"/>
</dbReference>
<evidence type="ECO:0000256" key="8">
    <source>
        <dbReference type="RuleBase" id="RU363032"/>
    </source>
</evidence>
<dbReference type="InterPro" id="IPR035906">
    <property type="entry name" value="MetI-like_sf"/>
</dbReference>
<keyword evidence="6 8" id="KW-1133">Transmembrane helix</keyword>
<feature type="domain" description="ABC transmembrane type-1" evidence="9">
    <location>
        <begin position="19"/>
        <end position="220"/>
    </location>
</feature>
<evidence type="ECO:0000256" key="4">
    <source>
        <dbReference type="ARBA" id="ARBA00022692"/>
    </source>
</evidence>
<dbReference type="NCBIfam" id="TIGR01726">
    <property type="entry name" value="HEQRo_perm_3TM"/>
    <property type="match status" value="1"/>
</dbReference>
<feature type="transmembrane region" description="Helical" evidence="8">
    <location>
        <begin position="101"/>
        <end position="120"/>
    </location>
</feature>
<evidence type="ECO:0000313" key="11">
    <source>
        <dbReference type="Proteomes" id="UP000249134"/>
    </source>
</evidence>
<evidence type="ECO:0000256" key="3">
    <source>
        <dbReference type="ARBA" id="ARBA00022475"/>
    </source>
</evidence>
<feature type="transmembrane region" description="Helical" evidence="8">
    <location>
        <begin position="154"/>
        <end position="181"/>
    </location>
</feature>
<sequence>MSFNIDFFIETFFLALTGVPTTLKITIVTLLISIPLGFLLAVIRINKIPFIAKLGAIYVSFIRGTPIVVQILIIYSMVPSILAVFLKSVNSSINVFDINPILYAYIVFSLNTIAILSEVFRSALFTVNKGQLEAAQAIGLTSFQSYRRIVIPQALVAAVPNICTAAMNLVKATSLAFLMTVKDVTAIAKVEAGFGYNYMEAYLDVWIIYLIICSLVELFFKILERNLKKYKTAVG</sequence>
<protein>
    <submittedName>
        <fullName evidence="10">Putative amino acid ABC transporter permease</fullName>
    </submittedName>
</protein>
<feature type="transmembrane region" description="Helical" evidence="8">
    <location>
        <begin position="25"/>
        <end position="46"/>
    </location>
</feature>
<keyword evidence="3" id="KW-1003">Cell membrane</keyword>
<dbReference type="Pfam" id="PF00528">
    <property type="entry name" value="BPD_transp_1"/>
    <property type="match status" value="1"/>
</dbReference>
<evidence type="ECO:0000256" key="6">
    <source>
        <dbReference type="ARBA" id="ARBA00022989"/>
    </source>
</evidence>
<dbReference type="PANTHER" id="PTHR30614:SF0">
    <property type="entry name" value="L-CYSTINE TRANSPORT SYSTEM PERMEASE PROTEIN TCYL"/>
    <property type="match status" value="1"/>
</dbReference>
<comment type="subcellular location">
    <subcellularLocation>
        <location evidence="1 8">Cell membrane</location>
        <topology evidence="1 8">Multi-pass membrane protein</topology>
    </subcellularLocation>
</comment>
<evidence type="ECO:0000256" key="1">
    <source>
        <dbReference type="ARBA" id="ARBA00004651"/>
    </source>
</evidence>
<dbReference type="STRING" id="1348624.GCA_001591545_00132"/>
<proteinExistence type="inferred from homology"/>
<evidence type="ECO:0000313" key="10">
    <source>
        <dbReference type="EMBL" id="SQI53682.1"/>
    </source>
</evidence>
<keyword evidence="4 8" id="KW-0812">Transmembrane</keyword>
<dbReference type="InterPro" id="IPR043429">
    <property type="entry name" value="ArtM/GltK/GlnP/TcyL/YhdX-like"/>
</dbReference>
<gene>
    <name evidence="10" type="primary">tcyL_1</name>
    <name evidence="10" type="ORF">NCTC4824_01033</name>
</gene>
<evidence type="ECO:0000256" key="7">
    <source>
        <dbReference type="ARBA" id="ARBA00023136"/>
    </source>
</evidence>
<keyword evidence="2 8" id="KW-0813">Transport</keyword>